<evidence type="ECO:0000313" key="3">
    <source>
        <dbReference type="Proteomes" id="UP000515312"/>
    </source>
</evidence>
<dbReference type="KEGG" id="adin:H7849_20020"/>
<sequence length="158" mass="17371">MGISLRTRFLLAAILLLASPAFADKLKNFYMGSGGYSAEVHRVVLLELAKDGTAVLQQNWHDKDPVVWSVHWKLDGKTLTLNFDPAEGKPTPGEATFTLKNNSLVPVKWDSQYLGILGPPTLMPFSTKSKAPGSVSGCQMLDYSQPTGCTQWDSRKMK</sequence>
<organism evidence="2 3">
    <name type="scientific">Alloacidobacterium dinghuense</name>
    <dbReference type="NCBI Taxonomy" id="2763107"/>
    <lineage>
        <taxon>Bacteria</taxon>
        <taxon>Pseudomonadati</taxon>
        <taxon>Acidobacteriota</taxon>
        <taxon>Terriglobia</taxon>
        <taxon>Terriglobales</taxon>
        <taxon>Acidobacteriaceae</taxon>
        <taxon>Alloacidobacterium</taxon>
    </lineage>
</organism>
<accession>A0A7G8BFM7</accession>
<proteinExistence type="predicted"/>
<name>A0A7G8BFM7_9BACT</name>
<feature type="chain" id="PRO_5028974821" evidence="1">
    <location>
        <begin position="24"/>
        <end position="158"/>
    </location>
</feature>
<dbReference type="AlphaFoldDB" id="A0A7G8BFM7"/>
<gene>
    <name evidence="2" type="ORF">H7849_20020</name>
</gene>
<keyword evidence="1" id="KW-0732">Signal</keyword>
<dbReference type="EMBL" id="CP060394">
    <property type="protein sequence ID" value="QNI31347.1"/>
    <property type="molecule type" value="Genomic_DNA"/>
</dbReference>
<evidence type="ECO:0000313" key="2">
    <source>
        <dbReference type="EMBL" id="QNI31347.1"/>
    </source>
</evidence>
<dbReference type="Proteomes" id="UP000515312">
    <property type="component" value="Chromosome"/>
</dbReference>
<keyword evidence="3" id="KW-1185">Reference proteome</keyword>
<reference evidence="2 3" key="1">
    <citation type="submission" date="2020-08" db="EMBL/GenBank/DDBJ databases">
        <title>Edaphobacter telluris sp. nov. and Acidobacterium dinghuensis sp. nov., two acidobacteria isolated from forest soil.</title>
        <authorList>
            <person name="Fu J."/>
            <person name="Qiu L."/>
        </authorList>
    </citation>
    <scope>NUCLEOTIDE SEQUENCE [LARGE SCALE GENOMIC DNA]</scope>
    <source>
        <strain evidence="2">4Y35</strain>
    </source>
</reference>
<evidence type="ECO:0000256" key="1">
    <source>
        <dbReference type="SAM" id="SignalP"/>
    </source>
</evidence>
<feature type="signal peptide" evidence="1">
    <location>
        <begin position="1"/>
        <end position="23"/>
    </location>
</feature>
<protein>
    <submittedName>
        <fullName evidence="2">Uncharacterized protein</fullName>
    </submittedName>
</protein>
<dbReference type="RefSeq" id="WP_186741911.1">
    <property type="nucleotide sequence ID" value="NZ_CP060394.1"/>
</dbReference>